<dbReference type="InterPro" id="IPR014746">
    <property type="entry name" value="Gln_synth/guanido_kin_cat_dom"/>
</dbReference>
<name>A0ABN3VF50_9PSEU</name>
<evidence type="ECO:0000256" key="1">
    <source>
        <dbReference type="ARBA" id="ARBA00009897"/>
    </source>
</evidence>
<dbReference type="Pfam" id="PF00120">
    <property type="entry name" value="Gln-synt_C"/>
    <property type="match status" value="1"/>
</dbReference>
<dbReference type="InterPro" id="IPR036651">
    <property type="entry name" value="Gln_synt_N_sf"/>
</dbReference>
<accession>A0ABN3VF50</accession>
<dbReference type="Gene3D" id="3.10.20.70">
    <property type="entry name" value="Glutamine synthetase, N-terminal domain"/>
    <property type="match status" value="1"/>
</dbReference>
<evidence type="ECO:0000259" key="5">
    <source>
        <dbReference type="PROSITE" id="PS51987"/>
    </source>
</evidence>
<evidence type="ECO:0000256" key="4">
    <source>
        <dbReference type="RuleBase" id="RU000384"/>
    </source>
</evidence>
<keyword evidence="2" id="KW-0436">Ligase</keyword>
<dbReference type="SMART" id="SM01230">
    <property type="entry name" value="Gln-synt_C"/>
    <property type="match status" value="1"/>
</dbReference>
<proteinExistence type="inferred from homology"/>
<dbReference type="InterPro" id="IPR008146">
    <property type="entry name" value="Gln_synth_cat_dom"/>
</dbReference>
<dbReference type="EMBL" id="BAAAUX010000014">
    <property type="protein sequence ID" value="GAA2796767.1"/>
    <property type="molecule type" value="Genomic_DNA"/>
</dbReference>
<dbReference type="RefSeq" id="WP_344680896.1">
    <property type="nucleotide sequence ID" value="NZ_BAAAUX010000014.1"/>
</dbReference>
<evidence type="ECO:0000256" key="3">
    <source>
        <dbReference type="PROSITE-ProRule" id="PRU01331"/>
    </source>
</evidence>
<comment type="similarity">
    <text evidence="1 3 4">Belongs to the glutamine synthetase family.</text>
</comment>
<sequence length="452" mass="47678">MSQARIPAAERPDLGAVVARLRAAGVSMTELSFVDNAGVVRVKSVPLDRLGAAQRYGVGASPCFETFTFDDVLEQGRFLGGPDGDLRLVPDLDRIVPLAAQLGWAWAPADKFVQEGGRFPACQRNFAAEQARRLGLRVRAAFEHEWALGQGGTDEFVPALTGAAYGLTRLEQAAGYARHLVAALHAQGLEVQQFHPEYTAGQVELSVAATDPVTAADDAILVRHTVRRVAHEHGWRASFAPCLFPGLPGSGAHLHLSAHDERGNLFAGGAGPHGLRPEGEAFLAGVLAELPALQAVGAGNPASFLRLEPSRWAGVWQAWGRETREAGLRLVTGTAGTEQWAANAEVKCLDATGNPYLVVGSVLAAGAAGLRAGLRLPPEIAGDPALFPEGHGIPRLPATAAESAEALAGSAVLAEAMGEVLHDAVVTVRRAEARRFADADPAELTALTRWHW</sequence>
<reference evidence="6 7" key="1">
    <citation type="journal article" date="2019" name="Int. J. Syst. Evol. Microbiol.">
        <title>The Global Catalogue of Microorganisms (GCM) 10K type strain sequencing project: providing services to taxonomists for standard genome sequencing and annotation.</title>
        <authorList>
            <consortium name="The Broad Institute Genomics Platform"/>
            <consortium name="The Broad Institute Genome Sequencing Center for Infectious Disease"/>
            <person name="Wu L."/>
            <person name="Ma J."/>
        </authorList>
    </citation>
    <scope>NUCLEOTIDE SEQUENCE [LARGE SCALE GENOMIC DNA]</scope>
    <source>
        <strain evidence="6 7">JCM 9383</strain>
    </source>
</reference>
<dbReference type="Gene3D" id="3.30.590.10">
    <property type="entry name" value="Glutamine synthetase/guanido kinase, catalytic domain"/>
    <property type="match status" value="1"/>
</dbReference>
<keyword evidence="7" id="KW-1185">Reference proteome</keyword>
<protein>
    <submittedName>
        <fullName evidence="6">Gamma-glutamylpolyamine synthetase GlnA3</fullName>
    </submittedName>
</protein>
<evidence type="ECO:0000256" key="2">
    <source>
        <dbReference type="ARBA" id="ARBA00022598"/>
    </source>
</evidence>
<feature type="domain" description="GS catalytic" evidence="5">
    <location>
        <begin position="123"/>
        <end position="452"/>
    </location>
</feature>
<comment type="caution">
    <text evidence="6">The sequence shown here is derived from an EMBL/GenBank/DDBJ whole genome shotgun (WGS) entry which is preliminary data.</text>
</comment>
<dbReference type="PANTHER" id="PTHR43785">
    <property type="entry name" value="GAMMA-GLUTAMYLPUTRESCINE SYNTHETASE"/>
    <property type="match status" value="1"/>
</dbReference>
<gene>
    <name evidence="6" type="primary">glnA3</name>
    <name evidence="6" type="ORF">GCM10010470_34850</name>
</gene>
<evidence type="ECO:0000313" key="7">
    <source>
        <dbReference type="Proteomes" id="UP001500979"/>
    </source>
</evidence>
<dbReference type="PANTHER" id="PTHR43785:SF12">
    <property type="entry name" value="TYPE-1 GLUTAMINE SYNTHETASE 2"/>
    <property type="match status" value="1"/>
</dbReference>
<dbReference type="SUPFAM" id="SSF55931">
    <property type="entry name" value="Glutamine synthetase/guanido kinase"/>
    <property type="match status" value="1"/>
</dbReference>
<dbReference type="PROSITE" id="PS51987">
    <property type="entry name" value="GS_CATALYTIC"/>
    <property type="match status" value="1"/>
</dbReference>
<dbReference type="SUPFAM" id="SSF54368">
    <property type="entry name" value="Glutamine synthetase, N-terminal domain"/>
    <property type="match status" value="1"/>
</dbReference>
<organism evidence="6 7">
    <name type="scientific">Saccharopolyspora taberi</name>
    <dbReference type="NCBI Taxonomy" id="60895"/>
    <lineage>
        <taxon>Bacteria</taxon>
        <taxon>Bacillati</taxon>
        <taxon>Actinomycetota</taxon>
        <taxon>Actinomycetes</taxon>
        <taxon>Pseudonocardiales</taxon>
        <taxon>Pseudonocardiaceae</taxon>
        <taxon>Saccharopolyspora</taxon>
    </lineage>
</organism>
<evidence type="ECO:0000313" key="6">
    <source>
        <dbReference type="EMBL" id="GAA2796767.1"/>
    </source>
</evidence>
<dbReference type="Proteomes" id="UP001500979">
    <property type="component" value="Unassembled WGS sequence"/>
</dbReference>